<evidence type="ECO:0000313" key="2">
    <source>
        <dbReference type="EMBL" id="BCD97117.1"/>
    </source>
</evidence>
<accession>A0AAN1WGD5</accession>
<keyword evidence="1" id="KW-0812">Transmembrane</keyword>
<evidence type="ECO:0000256" key="1">
    <source>
        <dbReference type="SAM" id="Phobius"/>
    </source>
</evidence>
<protein>
    <submittedName>
        <fullName evidence="2">Uncharacterized protein</fullName>
    </submittedName>
</protein>
<dbReference type="AlphaFoldDB" id="A0AAN1WGD5"/>
<organism evidence="2 3">
    <name type="scientific">Marinagarivorans cellulosilyticus</name>
    <dbReference type="NCBI Taxonomy" id="2721545"/>
    <lineage>
        <taxon>Bacteria</taxon>
        <taxon>Pseudomonadati</taxon>
        <taxon>Pseudomonadota</taxon>
        <taxon>Gammaproteobacteria</taxon>
        <taxon>Cellvibrionales</taxon>
        <taxon>Cellvibrionaceae</taxon>
        <taxon>Marinagarivorans</taxon>
    </lineage>
</organism>
<keyword evidence="1" id="KW-1133">Transmembrane helix</keyword>
<feature type="transmembrane region" description="Helical" evidence="1">
    <location>
        <begin position="6"/>
        <end position="29"/>
    </location>
</feature>
<evidence type="ECO:0000313" key="3">
    <source>
        <dbReference type="Proteomes" id="UP001320119"/>
    </source>
</evidence>
<dbReference type="EMBL" id="AP023086">
    <property type="protein sequence ID" value="BCD97117.1"/>
    <property type="molecule type" value="Genomic_DNA"/>
</dbReference>
<name>A0AAN1WGD5_9GAMM</name>
<gene>
    <name evidence="2" type="ORF">MARGE09_P1317</name>
</gene>
<reference evidence="2 3" key="1">
    <citation type="journal article" date="2022" name="IScience">
        <title>An ultrasensitive nanofiber-based assay for enzymatic hydrolysis and deep-sea microbial degradation of cellulose.</title>
        <authorList>
            <person name="Tsudome M."/>
            <person name="Tachioka M."/>
            <person name="Miyazaki M."/>
            <person name="Uchimura K."/>
            <person name="Tsuda M."/>
            <person name="Takaki Y."/>
            <person name="Deguchi S."/>
        </authorList>
    </citation>
    <scope>NUCLEOTIDE SEQUENCE [LARGE SCALE GENOMIC DNA]</scope>
    <source>
        <strain evidence="2 3">GE09</strain>
    </source>
</reference>
<proteinExistence type="predicted"/>
<dbReference type="Proteomes" id="UP001320119">
    <property type="component" value="Chromosome"/>
</dbReference>
<keyword evidence="3" id="KW-1185">Reference proteome</keyword>
<keyword evidence="1" id="KW-0472">Membrane</keyword>
<dbReference type="KEGG" id="marq:MARGE09_P1317"/>
<dbReference type="RefSeq" id="WP_236986592.1">
    <property type="nucleotide sequence ID" value="NZ_AP023086.1"/>
</dbReference>
<sequence>MEIKMFVDLAIVMGLIGVIWGAVKLVAYFKKHKANTELWATVFDGLTHKLADLTPLKVPESYIEKKAKRDGLDKDAVKAEKGDKG</sequence>